<feature type="domain" description="L,D-TPase catalytic" evidence="12">
    <location>
        <begin position="45"/>
        <end position="174"/>
    </location>
</feature>
<evidence type="ECO:0000256" key="11">
    <source>
        <dbReference type="SAM" id="SignalP"/>
    </source>
</evidence>
<dbReference type="SUPFAM" id="SSF141523">
    <property type="entry name" value="L,D-transpeptidase catalytic domain-like"/>
    <property type="match status" value="1"/>
</dbReference>
<comment type="caution">
    <text evidence="13">The sequence shown here is derived from an EMBL/GenBank/DDBJ whole genome shotgun (WGS) entry which is preliminary data.</text>
</comment>
<comment type="similarity">
    <text evidence="2">Belongs to the YkuD family.</text>
</comment>
<evidence type="ECO:0000256" key="4">
    <source>
        <dbReference type="ARBA" id="ARBA00022679"/>
    </source>
</evidence>
<evidence type="ECO:0000256" key="8">
    <source>
        <dbReference type="ARBA" id="ARBA00023316"/>
    </source>
</evidence>
<evidence type="ECO:0000313" key="13">
    <source>
        <dbReference type="EMBL" id="MCT8971599.1"/>
    </source>
</evidence>
<keyword evidence="6 9" id="KW-0133">Cell shape</keyword>
<comment type="pathway">
    <text evidence="1 9">Cell wall biogenesis; peptidoglycan biosynthesis.</text>
</comment>
<dbReference type="PANTHER" id="PTHR30582:SF24">
    <property type="entry name" value="L,D-TRANSPEPTIDASE ERFK_SRFK-RELATED"/>
    <property type="match status" value="1"/>
</dbReference>
<dbReference type="CDD" id="cd16913">
    <property type="entry name" value="YkuD_like"/>
    <property type="match status" value="1"/>
</dbReference>
<feature type="signal peptide" evidence="11">
    <location>
        <begin position="1"/>
        <end position="27"/>
    </location>
</feature>
<keyword evidence="5" id="KW-0378">Hydrolase</keyword>
<dbReference type="EMBL" id="JALIDZ010000003">
    <property type="protein sequence ID" value="MCT8971599.1"/>
    <property type="molecule type" value="Genomic_DNA"/>
</dbReference>
<evidence type="ECO:0000256" key="5">
    <source>
        <dbReference type="ARBA" id="ARBA00022801"/>
    </source>
</evidence>
<evidence type="ECO:0000259" key="12">
    <source>
        <dbReference type="PROSITE" id="PS52029"/>
    </source>
</evidence>
<keyword evidence="8 9" id="KW-0961">Cell wall biogenesis/degradation</keyword>
<dbReference type="InterPro" id="IPR038063">
    <property type="entry name" value="Transpep_catalytic_dom"/>
</dbReference>
<evidence type="ECO:0000256" key="6">
    <source>
        <dbReference type="ARBA" id="ARBA00022960"/>
    </source>
</evidence>
<feature type="active site" description="Proton donor/acceptor" evidence="9">
    <location>
        <position position="134"/>
    </location>
</feature>
<dbReference type="PROSITE" id="PS52029">
    <property type="entry name" value="LD_TPASE"/>
    <property type="match status" value="1"/>
</dbReference>
<gene>
    <name evidence="13" type="ORF">MUB46_07010</name>
</gene>
<dbReference type="RefSeq" id="WP_261615175.1">
    <property type="nucleotide sequence ID" value="NZ_JALIDZ010000003.1"/>
</dbReference>
<dbReference type="PANTHER" id="PTHR30582">
    <property type="entry name" value="L,D-TRANSPEPTIDASE"/>
    <property type="match status" value="1"/>
</dbReference>
<keyword evidence="4" id="KW-0808">Transferase</keyword>
<evidence type="ECO:0000256" key="9">
    <source>
        <dbReference type="PROSITE-ProRule" id="PRU01373"/>
    </source>
</evidence>
<feature type="region of interest" description="Disordered" evidence="10">
    <location>
        <begin position="88"/>
        <end position="113"/>
    </location>
</feature>
<dbReference type="Gene3D" id="2.40.440.10">
    <property type="entry name" value="L,D-transpeptidase catalytic domain-like"/>
    <property type="match status" value="1"/>
</dbReference>
<keyword evidence="11" id="KW-0732">Signal</keyword>
<name>A0AAW5QZ32_9HYPH</name>
<sequence length="175" mass="18851">MIGTTARAFANGLAALAIAVMVGWASAASATTRDIVEMDGDHGYGTIIVKTAERRLYYALGNGKAIRYAVAVGSPRNQWFGTTWVSEKKENPSWTPTPSMRKKNPRLPSSMAPGPKNPLGVRALYLGWTTYRIHGTNAPGSIGHAVSDGCIRMLNEDVVDLFERVHIGAPVIVAR</sequence>
<evidence type="ECO:0000256" key="10">
    <source>
        <dbReference type="SAM" id="MobiDB-lite"/>
    </source>
</evidence>
<dbReference type="GO" id="GO:0018104">
    <property type="term" value="P:peptidoglycan-protein cross-linking"/>
    <property type="evidence" value="ECO:0007669"/>
    <property type="project" value="TreeGrafter"/>
</dbReference>
<accession>A0AAW5QZ32</accession>
<dbReference type="AlphaFoldDB" id="A0AAW5QZ32"/>
<keyword evidence="3" id="KW-0328">Glycosyltransferase</keyword>
<evidence type="ECO:0000256" key="2">
    <source>
        <dbReference type="ARBA" id="ARBA00005992"/>
    </source>
</evidence>
<dbReference type="Pfam" id="PF03734">
    <property type="entry name" value="YkuD"/>
    <property type="match status" value="1"/>
</dbReference>
<dbReference type="Proteomes" id="UP001320898">
    <property type="component" value="Unassembled WGS sequence"/>
</dbReference>
<dbReference type="GO" id="GO:0071555">
    <property type="term" value="P:cell wall organization"/>
    <property type="evidence" value="ECO:0007669"/>
    <property type="project" value="UniProtKB-UniRule"/>
</dbReference>
<keyword evidence="7 9" id="KW-0573">Peptidoglycan synthesis</keyword>
<dbReference type="GO" id="GO:0071972">
    <property type="term" value="F:peptidoglycan L,D-transpeptidase activity"/>
    <property type="evidence" value="ECO:0007669"/>
    <property type="project" value="TreeGrafter"/>
</dbReference>
<dbReference type="GO" id="GO:0005576">
    <property type="term" value="C:extracellular region"/>
    <property type="evidence" value="ECO:0007669"/>
    <property type="project" value="TreeGrafter"/>
</dbReference>
<evidence type="ECO:0000256" key="7">
    <source>
        <dbReference type="ARBA" id="ARBA00022984"/>
    </source>
</evidence>
<protein>
    <submittedName>
        <fullName evidence="13">L,D-transpeptidase</fullName>
    </submittedName>
</protein>
<feature type="chain" id="PRO_5043431328" evidence="11">
    <location>
        <begin position="28"/>
        <end position="175"/>
    </location>
</feature>
<dbReference type="FunFam" id="2.40.440.10:FF:000002">
    <property type="entry name" value="L,D-transpeptidase ErfK/SrfK"/>
    <property type="match status" value="1"/>
</dbReference>
<dbReference type="InterPro" id="IPR005490">
    <property type="entry name" value="LD_TPept_cat_dom"/>
</dbReference>
<reference evidence="13 14" key="1">
    <citation type="submission" date="2022-04" db="EMBL/GenBank/DDBJ databases">
        <authorList>
            <person name="Ye Y.-Q."/>
            <person name="Du Z.-J."/>
        </authorList>
    </citation>
    <scope>NUCLEOTIDE SEQUENCE [LARGE SCALE GENOMIC DNA]</scope>
    <source>
        <strain evidence="13 14">A6E488</strain>
    </source>
</reference>
<proteinExistence type="inferred from homology"/>
<dbReference type="GO" id="GO:0008360">
    <property type="term" value="P:regulation of cell shape"/>
    <property type="evidence" value="ECO:0007669"/>
    <property type="project" value="UniProtKB-UniRule"/>
</dbReference>
<keyword evidence="14" id="KW-1185">Reference proteome</keyword>
<organism evidence="13 14">
    <name type="scientific">Microbaculum marinisediminis</name>
    <dbReference type="NCBI Taxonomy" id="2931392"/>
    <lineage>
        <taxon>Bacteria</taxon>
        <taxon>Pseudomonadati</taxon>
        <taxon>Pseudomonadota</taxon>
        <taxon>Alphaproteobacteria</taxon>
        <taxon>Hyphomicrobiales</taxon>
        <taxon>Tepidamorphaceae</taxon>
        <taxon>Microbaculum</taxon>
    </lineage>
</organism>
<feature type="active site" description="Nucleophile" evidence="9">
    <location>
        <position position="150"/>
    </location>
</feature>
<evidence type="ECO:0000313" key="14">
    <source>
        <dbReference type="Proteomes" id="UP001320898"/>
    </source>
</evidence>
<evidence type="ECO:0000256" key="1">
    <source>
        <dbReference type="ARBA" id="ARBA00004752"/>
    </source>
</evidence>
<evidence type="ECO:0000256" key="3">
    <source>
        <dbReference type="ARBA" id="ARBA00022676"/>
    </source>
</evidence>
<dbReference type="InterPro" id="IPR050979">
    <property type="entry name" value="LD-transpeptidase"/>
</dbReference>
<dbReference type="GO" id="GO:0016757">
    <property type="term" value="F:glycosyltransferase activity"/>
    <property type="evidence" value="ECO:0007669"/>
    <property type="project" value="UniProtKB-KW"/>
</dbReference>